<proteinExistence type="inferred from homology"/>
<comment type="subcellular location">
    <subcellularLocation>
        <location evidence="1">Nucleus</location>
    </subcellularLocation>
</comment>
<dbReference type="AlphaFoldDB" id="A0A9X0D320"/>
<evidence type="ECO:0000256" key="6">
    <source>
        <dbReference type="ARBA" id="ARBA00023242"/>
    </source>
</evidence>
<dbReference type="InterPro" id="IPR009044">
    <property type="entry name" value="ssDNA-bd_transcriptional_reg"/>
</dbReference>
<dbReference type="PANTHER" id="PTHR13215">
    <property type="entry name" value="RNA POLYMERASE II TRANSCRIPTIONAL COACTIVATOR"/>
    <property type="match status" value="1"/>
</dbReference>
<comment type="similarity">
    <text evidence="2">Belongs to the transcriptional coactivator PC4 family.</text>
</comment>
<organism evidence="9 10">
    <name type="scientific">Desmophyllum pertusum</name>
    <dbReference type="NCBI Taxonomy" id="174260"/>
    <lineage>
        <taxon>Eukaryota</taxon>
        <taxon>Metazoa</taxon>
        <taxon>Cnidaria</taxon>
        <taxon>Anthozoa</taxon>
        <taxon>Hexacorallia</taxon>
        <taxon>Scleractinia</taxon>
        <taxon>Caryophylliina</taxon>
        <taxon>Caryophylliidae</taxon>
        <taxon>Desmophyllum</taxon>
    </lineage>
</organism>
<reference evidence="9" key="1">
    <citation type="submission" date="2023-01" db="EMBL/GenBank/DDBJ databases">
        <title>Genome assembly of the deep-sea coral Lophelia pertusa.</title>
        <authorList>
            <person name="Herrera S."/>
            <person name="Cordes E."/>
        </authorList>
    </citation>
    <scope>NUCLEOTIDE SEQUENCE</scope>
    <source>
        <strain evidence="9">USNM1676648</strain>
        <tissue evidence="9">Polyp</tissue>
    </source>
</reference>
<evidence type="ECO:0000256" key="3">
    <source>
        <dbReference type="ARBA" id="ARBA00023015"/>
    </source>
</evidence>
<keyword evidence="5" id="KW-0804">Transcription</keyword>
<dbReference type="GO" id="GO:0003713">
    <property type="term" value="F:transcription coactivator activity"/>
    <property type="evidence" value="ECO:0007669"/>
    <property type="project" value="InterPro"/>
</dbReference>
<evidence type="ECO:0000256" key="2">
    <source>
        <dbReference type="ARBA" id="ARBA00009001"/>
    </source>
</evidence>
<keyword evidence="3" id="KW-0805">Transcription regulation</keyword>
<keyword evidence="10" id="KW-1185">Reference proteome</keyword>
<dbReference type="InterPro" id="IPR045125">
    <property type="entry name" value="Sub1/Tcp4-like"/>
</dbReference>
<feature type="domain" description="Transcriptional coactivator p15 (PC4) C-terminal" evidence="8">
    <location>
        <begin position="50"/>
        <end position="100"/>
    </location>
</feature>
<dbReference type="Proteomes" id="UP001163046">
    <property type="component" value="Unassembled WGS sequence"/>
</dbReference>
<evidence type="ECO:0000256" key="1">
    <source>
        <dbReference type="ARBA" id="ARBA00004123"/>
    </source>
</evidence>
<comment type="caution">
    <text evidence="9">The sequence shown here is derived from an EMBL/GenBank/DDBJ whole genome shotgun (WGS) entry which is preliminary data.</text>
</comment>
<dbReference type="OrthoDB" id="2505440at2759"/>
<evidence type="ECO:0000313" key="9">
    <source>
        <dbReference type="EMBL" id="KAJ7385407.1"/>
    </source>
</evidence>
<evidence type="ECO:0000256" key="5">
    <source>
        <dbReference type="ARBA" id="ARBA00023163"/>
    </source>
</evidence>
<evidence type="ECO:0000256" key="4">
    <source>
        <dbReference type="ARBA" id="ARBA00023125"/>
    </source>
</evidence>
<sequence>MSKRSKSKPTVSDSSESSEEEEVQPKKSKTKSEKPSKASSSKKDEDFGVFELTSKRKVSVREFKGRVLVDIREFYESDGEMKPGRKGISLQLEQWEKLKNLVGDIDEAIEQLKG</sequence>
<dbReference type="GO" id="GO:0003677">
    <property type="term" value="F:DNA binding"/>
    <property type="evidence" value="ECO:0007669"/>
    <property type="project" value="UniProtKB-KW"/>
</dbReference>
<dbReference type="GO" id="GO:0060261">
    <property type="term" value="P:positive regulation of transcription initiation by RNA polymerase II"/>
    <property type="evidence" value="ECO:0007669"/>
    <property type="project" value="InterPro"/>
</dbReference>
<dbReference type="EMBL" id="MU825881">
    <property type="protein sequence ID" value="KAJ7385407.1"/>
    <property type="molecule type" value="Genomic_DNA"/>
</dbReference>
<evidence type="ECO:0000313" key="10">
    <source>
        <dbReference type="Proteomes" id="UP001163046"/>
    </source>
</evidence>
<keyword evidence="4" id="KW-0238">DNA-binding</keyword>
<dbReference type="SUPFAM" id="SSF54447">
    <property type="entry name" value="ssDNA-binding transcriptional regulator domain"/>
    <property type="match status" value="1"/>
</dbReference>
<dbReference type="InterPro" id="IPR003173">
    <property type="entry name" value="PC4_C"/>
</dbReference>
<accession>A0A9X0D320</accession>
<dbReference type="Gene3D" id="2.30.31.10">
    <property type="entry name" value="Transcriptional Coactivator Pc4, Chain A"/>
    <property type="match status" value="1"/>
</dbReference>
<protein>
    <submittedName>
        <fullName evidence="9">Transcriptional coactivator</fullName>
    </submittedName>
</protein>
<dbReference type="GO" id="GO:0005634">
    <property type="term" value="C:nucleus"/>
    <property type="evidence" value="ECO:0007669"/>
    <property type="project" value="UniProtKB-SubCell"/>
</dbReference>
<feature type="compositionally biased region" description="Basic and acidic residues" evidence="7">
    <location>
        <begin position="30"/>
        <end position="45"/>
    </location>
</feature>
<evidence type="ECO:0000259" key="8">
    <source>
        <dbReference type="Pfam" id="PF02229"/>
    </source>
</evidence>
<feature type="region of interest" description="Disordered" evidence="7">
    <location>
        <begin position="1"/>
        <end position="45"/>
    </location>
</feature>
<evidence type="ECO:0000256" key="7">
    <source>
        <dbReference type="SAM" id="MobiDB-lite"/>
    </source>
</evidence>
<keyword evidence="6" id="KW-0539">Nucleus</keyword>
<gene>
    <name evidence="9" type="primary">SUB1</name>
    <name evidence="9" type="ORF">OS493_016491</name>
</gene>
<dbReference type="Pfam" id="PF02229">
    <property type="entry name" value="PC4"/>
    <property type="match status" value="1"/>
</dbReference>
<name>A0A9X0D320_9CNID</name>